<evidence type="ECO:0000256" key="1">
    <source>
        <dbReference type="SAM" id="MobiDB-lite"/>
    </source>
</evidence>
<evidence type="ECO:0000313" key="3">
    <source>
        <dbReference type="Proteomes" id="UP001287356"/>
    </source>
</evidence>
<dbReference type="Proteomes" id="UP001287356">
    <property type="component" value="Unassembled WGS sequence"/>
</dbReference>
<sequence>MFLPRLIPEANKFIRDSYSMTRGNNFVRGQLQHYGVDYEEREFTVNGTRLLKKALEMGKCDRVPGHIEELRAQMHTEWLESQSEEQLASYPEWIFEKFFVNGSGQPDPKKTTKVDQKAVEKAVKNHGIKEKKASKAQADLRERERASKHQLYLANASKKPNGWPDLADNMTLYIRGTNTPGLYEASFDFGVIEGFMKLCPDQSVLEQFCIESGGGSDCTDSEDDEESDSQDERSEESEEEETSLRSKRKAPGAKTKAGATSGRPLKKAKTAAVAKPTKYFLCLKSRDPGTGQVEPNASKGTITFSGTDFSKFTGEAELSGIGRRVTFKARKISAVPTRFTDSWESLSAASYERARVGRW</sequence>
<reference evidence="2" key="2">
    <citation type="submission" date="2023-06" db="EMBL/GenBank/DDBJ databases">
        <authorList>
            <consortium name="Lawrence Berkeley National Laboratory"/>
            <person name="Haridas S."/>
            <person name="Hensen N."/>
            <person name="Bonometti L."/>
            <person name="Westerberg I."/>
            <person name="Brannstrom I.O."/>
            <person name="Guillou S."/>
            <person name="Cros-Aarteil S."/>
            <person name="Calhoun S."/>
            <person name="Kuo A."/>
            <person name="Mondo S."/>
            <person name="Pangilinan J."/>
            <person name="Riley R."/>
            <person name="Labutti K."/>
            <person name="Andreopoulos B."/>
            <person name="Lipzen A."/>
            <person name="Chen C."/>
            <person name="Yanf M."/>
            <person name="Daum C."/>
            <person name="Ng V."/>
            <person name="Clum A."/>
            <person name="Steindorff A."/>
            <person name="Ohm R."/>
            <person name="Martin F."/>
            <person name="Silar P."/>
            <person name="Natvig D."/>
            <person name="Lalanne C."/>
            <person name="Gautier V."/>
            <person name="Ament-Velasquez S.L."/>
            <person name="Kruys A."/>
            <person name="Hutchinson M.I."/>
            <person name="Powell A.J."/>
            <person name="Barry K."/>
            <person name="Miller A.N."/>
            <person name="Grigoriev I.V."/>
            <person name="Debuchy R."/>
            <person name="Gladieux P."/>
            <person name="Thoren M.H."/>
            <person name="Johannesson H."/>
        </authorList>
    </citation>
    <scope>NUCLEOTIDE SEQUENCE</scope>
    <source>
        <strain evidence="2">CBS 958.72</strain>
    </source>
</reference>
<name>A0AAE0K3R9_9PEZI</name>
<protein>
    <submittedName>
        <fullName evidence="2">Uncharacterized protein</fullName>
    </submittedName>
</protein>
<organism evidence="2 3">
    <name type="scientific">Lasiosphaeria ovina</name>
    <dbReference type="NCBI Taxonomy" id="92902"/>
    <lineage>
        <taxon>Eukaryota</taxon>
        <taxon>Fungi</taxon>
        <taxon>Dikarya</taxon>
        <taxon>Ascomycota</taxon>
        <taxon>Pezizomycotina</taxon>
        <taxon>Sordariomycetes</taxon>
        <taxon>Sordariomycetidae</taxon>
        <taxon>Sordariales</taxon>
        <taxon>Lasiosphaeriaceae</taxon>
        <taxon>Lasiosphaeria</taxon>
    </lineage>
</organism>
<feature type="compositionally biased region" description="Acidic residues" evidence="1">
    <location>
        <begin position="219"/>
        <end position="241"/>
    </location>
</feature>
<comment type="caution">
    <text evidence="2">The sequence shown here is derived from an EMBL/GenBank/DDBJ whole genome shotgun (WGS) entry which is preliminary data.</text>
</comment>
<feature type="region of interest" description="Disordered" evidence="1">
    <location>
        <begin position="214"/>
        <end position="270"/>
    </location>
</feature>
<accession>A0AAE0K3R9</accession>
<dbReference type="EMBL" id="JAULSN010000006">
    <property type="protein sequence ID" value="KAK3369394.1"/>
    <property type="molecule type" value="Genomic_DNA"/>
</dbReference>
<dbReference type="AlphaFoldDB" id="A0AAE0K3R9"/>
<evidence type="ECO:0000313" key="2">
    <source>
        <dbReference type="EMBL" id="KAK3369394.1"/>
    </source>
</evidence>
<keyword evidence="3" id="KW-1185">Reference proteome</keyword>
<reference evidence="2" key="1">
    <citation type="journal article" date="2023" name="Mol. Phylogenet. Evol.">
        <title>Genome-scale phylogeny and comparative genomics of the fungal order Sordariales.</title>
        <authorList>
            <person name="Hensen N."/>
            <person name="Bonometti L."/>
            <person name="Westerberg I."/>
            <person name="Brannstrom I.O."/>
            <person name="Guillou S."/>
            <person name="Cros-Aarteil S."/>
            <person name="Calhoun S."/>
            <person name="Haridas S."/>
            <person name="Kuo A."/>
            <person name="Mondo S."/>
            <person name="Pangilinan J."/>
            <person name="Riley R."/>
            <person name="LaButti K."/>
            <person name="Andreopoulos B."/>
            <person name="Lipzen A."/>
            <person name="Chen C."/>
            <person name="Yan M."/>
            <person name="Daum C."/>
            <person name="Ng V."/>
            <person name="Clum A."/>
            <person name="Steindorff A."/>
            <person name="Ohm R.A."/>
            <person name="Martin F."/>
            <person name="Silar P."/>
            <person name="Natvig D.O."/>
            <person name="Lalanne C."/>
            <person name="Gautier V."/>
            <person name="Ament-Velasquez S.L."/>
            <person name="Kruys A."/>
            <person name="Hutchinson M.I."/>
            <person name="Powell A.J."/>
            <person name="Barry K."/>
            <person name="Miller A.N."/>
            <person name="Grigoriev I.V."/>
            <person name="Debuchy R."/>
            <person name="Gladieux P."/>
            <person name="Hiltunen Thoren M."/>
            <person name="Johannesson H."/>
        </authorList>
    </citation>
    <scope>NUCLEOTIDE SEQUENCE</scope>
    <source>
        <strain evidence="2">CBS 958.72</strain>
    </source>
</reference>
<gene>
    <name evidence="2" type="ORF">B0T24DRAFT_658827</name>
</gene>
<proteinExistence type="predicted"/>